<comment type="caution">
    <text evidence="1">The sequence shown here is derived from an EMBL/GenBank/DDBJ whole genome shotgun (WGS) entry which is preliminary data.</text>
</comment>
<gene>
    <name evidence="1" type="ORF">B0H17DRAFT_1215346</name>
</gene>
<organism evidence="1 2">
    <name type="scientific">Mycena rosella</name>
    <name type="common">Pink bonnet</name>
    <name type="synonym">Agaricus rosellus</name>
    <dbReference type="NCBI Taxonomy" id="1033263"/>
    <lineage>
        <taxon>Eukaryota</taxon>
        <taxon>Fungi</taxon>
        <taxon>Dikarya</taxon>
        <taxon>Basidiomycota</taxon>
        <taxon>Agaricomycotina</taxon>
        <taxon>Agaricomycetes</taxon>
        <taxon>Agaricomycetidae</taxon>
        <taxon>Agaricales</taxon>
        <taxon>Marasmiineae</taxon>
        <taxon>Mycenaceae</taxon>
        <taxon>Mycena</taxon>
    </lineage>
</organism>
<accession>A0AAD7FXY3</accession>
<name>A0AAD7FXY3_MYCRO</name>
<dbReference type="EMBL" id="JARKIE010000366">
    <property type="protein sequence ID" value="KAJ7649259.1"/>
    <property type="molecule type" value="Genomic_DNA"/>
</dbReference>
<sequence length="199" mass="21210">MVEILSLPVHWTVHSNYNGDSCVTQDPCFQSDLQSYILYPGVTAGDICAEIQNCFASASLILFGHRVVLVAGPGLLASGSALSRTPLFDLRSGWRRIIYLLHASELDRGVLSPAGISKIAARPGCASNASHSRGFALSLSWIAAAVTMATRRRQDTVAFPQLASGDNATDTELIDGSFAVTLHDAAVDVECLLKSIFDS</sequence>
<dbReference type="AlphaFoldDB" id="A0AAD7FXY3"/>
<proteinExistence type="predicted"/>
<reference evidence="1" key="1">
    <citation type="submission" date="2023-03" db="EMBL/GenBank/DDBJ databases">
        <title>Massive genome expansion in bonnet fungi (Mycena s.s.) driven by repeated elements and novel gene families across ecological guilds.</title>
        <authorList>
            <consortium name="Lawrence Berkeley National Laboratory"/>
            <person name="Harder C.B."/>
            <person name="Miyauchi S."/>
            <person name="Viragh M."/>
            <person name="Kuo A."/>
            <person name="Thoen E."/>
            <person name="Andreopoulos B."/>
            <person name="Lu D."/>
            <person name="Skrede I."/>
            <person name="Drula E."/>
            <person name="Henrissat B."/>
            <person name="Morin E."/>
            <person name="Kohler A."/>
            <person name="Barry K."/>
            <person name="LaButti K."/>
            <person name="Morin E."/>
            <person name="Salamov A."/>
            <person name="Lipzen A."/>
            <person name="Mereny Z."/>
            <person name="Hegedus B."/>
            <person name="Baldrian P."/>
            <person name="Stursova M."/>
            <person name="Weitz H."/>
            <person name="Taylor A."/>
            <person name="Grigoriev I.V."/>
            <person name="Nagy L.G."/>
            <person name="Martin F."/>
            <person name="Kauserud H."/>
        </authorList>
    </citation>
    <scope>NUCLEOTIDE SEQUENCE</scope>
    <source>
        <strain evidence="1">CBHHK067</strain>
    </source>
</reference>
<keyword evidence="2" id="KW-1185">Reference proteome</keyword>
<dbReference type="Proteomes" id="UP001221757">
    <property type="component" value="Unassembled WGS sequence"/>
</dbReference>
<protein>
    <submittedName>
        <fullName evidence="1">Uncharacterized protein</fullName>
    </submittedName>
</protein>
<evidence type="ECO:0000313" key="1">
    <source>
        <dbReference type="EMBL" id="KAJ7649259.1"/>
    </source>
</evidence>
<evidence type="ECO:0000313" key="2">
    <source>
        <dbReference type="Proteomes" id="UP001221757"/>
    </source>
</evidence>